<evidence type="ECO:0000313" key="1">
    <source>
        <dbReference type="EMBL" id="RIE11563.1"/>
    </source>
</evidence>
<gene>
    <name evidence="2" type="ORF">SMC2_08685</name>
    <name evidence="1" type="ORF">SMC3_08835</name>
</gene>
<keyword evidence="3" id="KW-1185">Reference proteome</keyword>
<dbReference type="AlphaFoldDB" id="A0A398DAL2"/>
<dbReference type="Pfam" id="PF02566">
    <property type="entry name" value="OsmC"/>
    <property type="match status" value="1"/>
</dbReference>
<dbReference type="InterPro" id="IPR036102">
    <property type="entry name" value="OsmC/Ohrsf"/>
</dbReference>
<evidence type="ECO:0000313" key="2">
    <source>
        <dbReference type="EMBL" id="RIE11638.1"/>
    </source>
</evidence>
<dbReference type="RefSeq" id="WP_119088177.1">
    <property type="nucleotide sequence ID" value="NZ_QXIV01000056.1"/>
</dbReference>
<dbReference type="PANTHER" id="PTHR35368">
    <property type="entry name" value="HYDROPEROXIDE REDUCTASE"/>
    <property type="match status" value="1"/>
</dbReference>
<reference evidence="3 4" key="1">
    <citation type="submission" date="2018-09" db="EMBL/GenBank/DDBJ databases">
        <title>Discovery and Ecogenomic Context for Candidatus Cryosericales, a Global Caldiserica Order Active in Thawing Permafrost.</title>
        <authorList>
            <person name="Martinez M.A."/>
            <person name="Woodcroft B.J."/>
            <person name="Ignacio Espinoza J.C."/>
            <person name="Zayed A."/>
            <person name="Singleton C.M."/>
            <person name="Boyd J."/>
            <person name="Li Y.-F."/>
            <person name="Purvine S."/>
            <person name="Maughan H."/>
            <person name="Hodgkins S.B."/>
            <person name="Anderson D."/>
            <person name="Sederholm M."/>
            <person name="Temperton B."/>
            <person name="Saleska S.R."/>
            <person name="Tyson G.W."/>
            <person name="Rich V.I."/>
        </authorList>
    </citation>
    <scope>NUCLEOTIDE SEQUENCE [LARGE SCALE GENOMIC DNA]</scope>
    <source>
        <strain evidence="2 3">SMC2</strain>
        <strain evidence="1 4">SMC3</strain>
    </source>
</reference>
<protein>
    <submittedName>
        <fullName evidence="1">OsmC family peroxiredoxin</fullName>
    </submittedName>
</protein>
<dbReference type="InterPro" id="IPR052924">
    <property type="entry name" value="OsmC/Ohr_hydroprdx_reductase"/>
</dbReference>
<dbReference type="EMBL" id="QXIW01000036">
    <property type="protein sequence ID" value="RIE11563.1"/>
    <property type="molecule type" value="Genomic_DNA"/>
</dbReference>
<dbReference type="Proteomes" id="UP000266042">
    <property type="component" value="Unassembled WGS sequence"/>
</dbReference>
<evidence type="ECO:0000313" key="4">
    <source>
        <dbReference type="Proteomes" id="UP000266042"/>
    </source>
</evidence>
<organism evidence="1 4">
    <name type="scientific">Candidatus Cryosericum hinesii</name>
    <dbReference type="NCBI Taxonomy" id="2290915"/>
    <lineage>
        <taxon>Bacteria</taxon>
        <taxon>Pseudomonadati</taxon>
        <taxon>Caldisericota/Cryosericota group</taxon>
        <taxon>Candidatus Cryosericota</taxon>
        <taxon>Candidatus Cryosericia</taxon>
        <taxon>Candidatus Cryosericales</taxon>
        <taxon>Candidatus Cryosericaceae</taxon>
        <taxon>Candidatus Cryosericum</taxon>
    </lineage>
</organism>
<dbReference type="InterPro" id="IPR015946">
    <property type="entry name" value="KH_dom-like_a/b"/>
</dbReference>
<proteinExistence type="predicted"/>
<evidence type="ECO:0000313" key="3">
    <source>
        <dbReference type="Proteomes" id="UP000265724"/>
    </source>
</evidence>
<dbReference type="EMBL" id="QXIX01000060">
    <property type="protein sequence ID" value="RIE11638.1"/>
    <property type="molecule type" value="Genomic_DNA"/>
</dbReference>
<dbReference type="SUPFAM" id="SSF82784">
    <property type="entry name" value="OsmC-like"/>
    <property type="match status" value="1"/>
</dbReference>
<accession>A0A398DAL2</accession>
<comment type="caution">
    <text evidence="1">The sequence shown here is derived from an EMBL/GenBank/DDBJ whole genome shotgun (WGS) entry which is preliminary data.</text>
</comment>
<sequence>MAKTTYKSISRKLPGGLAVESESRGFKVIMDEPNSLGGTDTGMNPVEALLAALGSCQCIAAAESAKSQGIDLKEFWVELEGDLGIDGLSRSDPRVRSGYQEIRFTMHIKTDASQDKVEAFQKLIESCCPVGDSLGKGVTIKPATIVIER</sequence>
<dbReference type="InterPro" id="IPR003718">
    <property type="entry name" value="OsmC/Ohr_fam"/>
</dbReference>
<dbReference type="PANTHER" id="PTHR35368:SF1">
    <property type="entry name" value="HYDROPEROXIDE REDUCTASE"/>
    <property type="match status" value="1"/>
</dbReference>
<name>A0A398DAL2_9BACT</name>
<dbReference type="Gene3D" id="3.30.300.20">
    <property type="match status" value="1"/>
</dbReference>
<dbReference type="Proteomes" id="UP000265724">
    <property type="component" value="Unassembled WGS sequence"/>
</dbReference>